<evidence type="ECO:0000313" key="9">
    <source>
        <dbReference type="Proteomes" id="UP000310158"/>
    </source>
</evidence>
<feature type="transmembrane region" description="Helical" evidence="6">
    <location>
        <begin position="12"/>
        <end position="36"/>
    </location>
</feature>
<reference evidence="8 9" key="1">
    <citation type="submission" date="2019-02" db="EMBL/GenBank/DDBJ databases">
        <title>Genome sequencing of the rare red list fungi Bondarzewia mesenterica.</title>
        <authorList>
            <person name="Buettner E."/>
            <person name="Kellner H."/>
        </authorList>
    </citation>
    <scope>NUCLEOTIDE SEQUENCE [LARGE SCALE GENOMIC DNA]</scope>
    <source>
        <strain evidence="8 9">DSM 108281</strain>
    </source>
</reference>
<evidence type="ECO:0000256" key="6">
    <source>
        <dbReference type="RuleBase" id="RU362006"/>
    </source>
</evidence>
<evidence type="ECO:0000256" key="4">
    <source>
        <dbReference type="ARBA" id="ARBA00022989"/>
    </source>
</evidence>
<keyword evidence="9" id="KW-1185">Reference proteome</keyword>
<evidence type="ECO:0000313" key="8">
    <source>
        <dbReference type="EMBL" id="THH14352.1"/>
    </source>
</evidence>
<keyword evidence="4 6" id="KW-1133">Transmembrane helix</keyword>
<comment type="caution">
    <text evidence="6">Lacks conserved residue(s) required for the propagation of feature annotation.</text>
</comment>
<keyword evidence="5 6" id="KW-0472">Membrane</keyword>
<name>A0A4S4LPY0_9AGAM</name>
<evidence type="ECO:0000256" key="7">
    <source>
        <dbReference type="SAM" id="MobiDB-lite"/>
    </source>
</evidence>
<feature type="region of interest" description="Disordered" evidence="7">
    <location>
        <begin position="190"/>
        <end position="236"/>
    </location>
</feature>
<comment type="caution">
    <text evidence="8">The sequence shown here is derived from an EMBL/GenBank/DDBJ whole genome shotgun (WGS) entry which is preliminary data.</text>
</comment>
<organism evidence="8 9">
    <name type="scientific">Bondarzewia mesenterica</name>
    <dbReference type="NCBI Taxonomy" id="1095465"/>
    <lineage>
        <taxon>Eukaryota</taxon>
        <taxon>Fungi</taxon>
        <taxon>Dikarya</taxon>
        <taxon>Basidiomycota</taxon>
        <taxon>Agaricomycotina</taxon>
        <taxon>Agaricomycetes</taxon>
        <taxon>Russulales</taxon>
        <taxon>Bondarzewiaceae</taxon>
        <taxon>Bondarzewia</taxon>
    </lineage>
</organism>
<gene>
    <name evidence="8" type="ORF">EW146_g5962</name>
</gene>
<dbReference type="PANTHER" id="PTHR12300">
    <property type="entry name" value="HVA22-LIKE PROTEINS"/>
    <property type="match status" value="1"/>
</dbReference>
<evidence type="ECO:0000256" key="3">
    <source>
        <dbReference type="ARBA" id="ARBA00022692"/>
    </source>
</evidence>
<evidence type="ECO:0000256" key="2">
    <source>
        <dbReference type="ARBA" id="ARBA00008573"/>
    </source>
</evidence>
<comment type="similarity">
    <text evidence="2 6">Belongs to the DP1 family.</text>
</comment>
<dbReference type="AlphaFoldDB" id="A0A4S4LPY0"/>
<comment type="subcellular location">
    <subcellularLocation>
        <location evidence="1 6">Membrane</location>
        <topology evidence="1 6">Multi-pass membrane protein</topology>
    </subcellularLocation>
</comment>
<dbReference type="GO" id="GO:0016020">
    <property type="term" value="C:membrane"/>
    <property type="evidence" value="ECO:0007669"/>
    <property type="project" value="UniProtKB-SubCell"/>
</dbReference>
<protein>
    <recommendedName>
        <fullName evidence="6">Protein YOP1</fullName>
    </recommendedName>
</protein>
<keyword evidence="3 6" id="KW-0812">Transmembrane</keyword>
<dbReference type="EMBL" id="SGPL01000283">
    <property type="protein sequence ID" value="THH14352.1"/>
    <property type="molecule type" value="Genomic_DNA"/>
</dbReference>
<sequence length="236" mass="25901">MASFSTFACSCAMFMSLVSSLLTGWFAFLLPSYSTYKALKHRPISEPALVRWTTYWAVVGVLVAVEHEAEWFLSWLPFYWEIKTAFLLYLSLPQFQGSTFIYKTYVEPFYSSHEADIDAGLTSAQTETLVFVQARVASLWELVWSLLSKTPVTSKLFENGQATPVPGQQNPLQALQGLWSTFGPAVLGSVKQANGQSTPSGAPATASTPATKPTTAGYNVESTSAPHTSESERPVY</sequence>
<dbReference type="InterPro" id="IPR004345">
    <property type="entry name" value="TB2_DP1_HVA22"/>
</dbReference>
<dbReference type="OrthoDB" id="434647at2759"/>
<dbReference type="PANTHER" id="PTHR12300:SF161">
    <property type="entry name" value="RECEPTOR EXPRESSION-ENHANCING PROTEIN"/>
    <property type="match status" value="1"/>
</dbReference>
<dbReference type="Proteomes" id="UP000310158">
    <property type="component" value="Unassembled WGS sequence"/>
</dbReference>
<evidence type="ECO:0000256" key="5">
    <source>
        <dbReference type="ARBA" id="ARBA00023136"/>
    </source>
</evidence>
<accession>A0A4S4LPY0</accession>
<evidence type="ECO:0000256" key="1">
    <source>
        <dbReference type="ARBA" id="ARBA00004141"/>
    </source>
</evidence>
<feature type="compositionally biased region" description="Low complexity" evidence="7">
    <location>
        <begin position="197"/>
        <end position="216"/>
    </location>
</feature>
<proteinExistence type="inferred from homology"/>
<dbReference type="Pfam" id="PF03134">
    <property type="entry name" value="TB2_DP1_HVA22"/>
    <property type="match status" value="1"/>
</dbReference>